<feature type="non-terminal residue" evidence="1">
    <location>
        <position position="1"/>
    </location>
</feature>
<accession>A0A0B7BLT5</accession>
<evidence type="ECO:0000313" key="1">
    <source>
        <dbReference type="EMBL" id="CEK93893.1"/>
    </source>
</evidence>
<dbReference type="EMBL" id="HACG01047028">
    <property type="protein sequence ID" value="CEK93893.1"/>
    <property type="molecule type" value="Transcribed_RNA"/>
</dbReference>
<reference evidence="1" key="1">
    <citation type="submission" date="2014-12" db="EMBL/GenBank/DDBJ databases">
        <title>Insight into the proteome of Arion vulgaris.</title>
        <authorList>
            <person name="Aradska J."/>
            <person name="Bulat T."/>
            <person name="Smidak R."/>
            <person name="Sarate P."/>
            <person name="Gangsoo J."/>
            <person name="Sialana F."/>
            <person name="Bilban M."/>
            <person name="Lubec G."/>
        </authorList>
    </citation>
    <scope>NUCLEOTIDE SEQUENCE</scope>
    <source>
        <tissue evidence="1">Skin</tissue>
    </source>
</reference>
<name>A0A0B7BLT5_9EUPU</name>
<proteinExistence type="predicted"/>
<dbReference type="AlphaFoldDB" id="A0A0B7BLT5"/>
<gene>
    <name evidence="1" type="primary">ORF197761</name>
</gene>
<sequence>DFRALQTDYKRFMDHTDGKFHSDYLIQVRNLGMRLAEKDISTVTYEDIEPFNS</sequence>
<organism evidence="1">
    <name type="scientific">Arion vulgaris</name>
    <dbReference type="NCBI Taxonomy" id="1028688"/>
    <lineage>
        <taxon>Eukaryota</taxon>
        <taxon>Metazoa</taxon>
        <taxon>Spiralia</taxon>
        <taxon>Lophotrochozoa</taxon>
        <taxon>Mollusca</taxon>
        <taxon>Gastropoda</taxon>
        <taxon>Heterobranchia</taxon>
        <taxon>Euthyneura</taxon>
        <taxon>Panpulmonata</taxon>
        <taxon>Eupulmonata</taxon>
        <taxon>Stylommatophora</taxon>
        <taxon>Helicina</taxon>
        <taxon>Arionoidea</taxon>
        <taxon>Arionidae</taxon>
        <taxon>Arion</taxon>
    </lineage>
</organism>
<protein>
    <submittedName>
        <fullName evidence="1">Uncharacterized protein</fullName>
    </submittedName>
</protein>